<keyword evidence="2" id="KW-1185">Reference proteome</keyword>
<sequence>MNQQIFMLETVARVLSQVRTTIVFTGGATISLYLDEVAAPDIRPTDDVDCVVEIMSRAEYYNFSNLLRTLGLQETTESGAPLCRWQYEGISIDVMPCDESVLGFSNRWYKPGIANSIRYQLPSGRQILIFSTPYLLASKIEAFIGRGGGNFYFSSDIEDIVALLDGRFSLFEEVQQADEEVKAFLSGWFRAELANLCEIAPAFLSPVAKISGRTRLLLQRIERLAMIV</sequence>
<reference evidence="1 2" key="1">
    <citation type="journal article" date="2020" name="Sci. Rep.">
        <title>A novel cyanobacterial geosmin producer, revising GeoA distribution and dispersion patterns in Bacteria.</title>
        <authorList>
            <person name="Churro C."/>
            <person name="Semedo-Aguiar A.P."/>
            <person name="Silva A.D."/>
            <person name="Pereira-Leal J.B."/>
            <person name="Leite R.B."/>
        </authorList>
    </citation>
    <scope>NUCLEOTIDE SEQUENCE [LARGE SCALE GENOMIC DNA]</scope>
    <source>
        <strain evidence="1 2">IPMA8</strain>
    </source>
</reference>
<proteinExistence type="predicted"/>
<dbReference type="RefSeq" id="WP_172193425.1">
    <property type="nucleotide sequence ID" value="NZ_CAWPPK010000191.1"/>
</dbReference>
<organism evidence="1 2">
    <name type="scientific">Microcoleus asticus IPMA8</name>
    <dbReference type="NCBI Taxonomy" id="2563858"/>
    <lineage>
        <taxon>Bacteria</taxon>
        <taxon>Bacillati</taxon>
        <taxon>Cyanobacteriota</taxon>
        <taxon>Cyanophyceae</taxon>
        <taxon>Oscillatoriophycideae</taxon>
        <taxon>Oscillatoriales</taxon>
        <taxon>Microcoleaceae</taxon>
        <taxon>Microcoleus</taxon>
        <taxon>Microcoleus asticus</taxon>
    </lineage>
</organism>
<protein>
    <recommendedName>
        <fullName evidence="3">Nucleotidyl transferase AbiEii/AbiGii toxin family protein</fullName>
    </recommendedName>
</protein>
<dbReference type="Proteomes" id="UP000702425">
    <property type="component" value="Unassembled WGS sequence"/>
</dbReference>
<evidence type="ECO:0000313" key="1">
    <source>
        <dbReference type="EMBL" id="NQE38597.1"/>
    </source>
</evidence>
<accession>A0ABX2D9D4</accession>
<gene>
    <name evidence="1" type="ORF">E5S67_06382</name>
</gene>
<evidence type="ECO:0000313" key="2">
    <source>
        <dbReference type="Proteomes" id="UP000702425"/>
    </source>
</evidence>
<evidence type="ECO:0008006" key="3">
    <source>
        <dbReference type="Google" id="ProtNLM"/>
    </source>
</evidence>
<dbReference type="EMBL" id="SRRZ01000270">
    <property type="protein sequence ID" value="NQE38597.1"/>
    <property type="molecule type" value="Genomic_DNA"/>
</dbReference>
<name>A0ABX2D9D4_9CYAN</name>
<comment type="caution">
    <text evidence="1">The sequence shown here is derived from an EMBL/GenBank/DDBJ whole genome shotgun (WGS) entry which is preliminary data.</text>
</comment>